<keyword evidence="1" id="KW-0732">Signal</keyword>
<feature type="signal peptide" evidence="1">
    <location>
        <begin position="1"/>
        <end position="18"/>
    </location>
</feature>
<dbReference type="OrthoDB" id="5804763at2759"/>
<sequence>MHSTVGVLLAVVLSAVFADEVAEPFFNKRELAPSLALDRLNALRDSIAKLQMMNQRVKCQLRERSRTKRMISPAMRLSELLDPRLQQQLVADPPVVLPEEDPCLDYYSAF</sequence>
<organism evidence="2 3">
    <name type="scientific">Caenorhabditis auriculariae</name>
    <dbReference type="NCBI Taxonomy" id="2777116"/>
    <lineage>
        <taxon>Eukaryota</taxon>
        <taxon>Metazoa</taxon>
        <taxon>Ecdysozoa</taxon>
        <taxon>Nematoda</taxon>
        <taxon>Chromadorea</taxon>
        <taxon>Rhabditida</taxon>
        <taxon>Rhabditina</taxon>
        <taxon>Rhabditomorpha</taxon>
        <taxon>Rhabditoidea</taxon>
        <taxon>Rhabditidae</taxon>
        <taxon>Peloderinae</taxon>
        <taxon>Caenorhabditis</taxon>
    </lineage>
</organism>
<gene>
    <name evidence="2" type="ORF">CAUJ_LOCUS10308</name>
</gene>
<dbReference type="AlphaFoldDB" id="A0A8S1HEV9"/>
<evidence type="ECO:0000256" key="1">
    <source>
        <dbReference type="SAM" id="SignalP"/>
    </source>
</evidence>
<name>A0A8S1HEV9_9PELO</name>
<accession>A0A8S1HEV9</accession>
<reference evidence="2" key="1">
    <citation type="submission" date="2020-10" db="EMBL/GenBank/DDBJ databases">
        <authorList>
            <person name="Kikuchi T."/>
        </authorList>
    </citation>
    <scope>NUCLEOTIDE SEQUENCE</scope>
    <source>
        <strain evidence="2">NKZ352</strain>
    </source>
</reference>
<evidence type="ECO:0000313" key="2">
    <source>
        <dbReference type="EMBL" id="CAD6194389.1"/>
    </source>
</evidence>
<evidence type="ECO:0000313" key="3">
    <source>
        <dbReference type="Proteomes" id="UP000835052"/>
    </source>
</evidence>
<dbReference type="EMBL" id="CAJGYM010000044">
    <property type="protein sequence ID" value="CAD6194389.1"/>
    <property type="molecule type" value="Genomic_DNA"/>
</dbReference>
<comment type="caution">
    <text evidence="2">The sequence shown here is derived from an EMBL/GenBank/DDBJ whole genome shotgun (WGS) entry which is preliminary data.</text>
</comment>
<protein>
    <submittedName>
        <fullName evidence="2">Uncharacterized protein</fullName>
    </submittedName>
</protein>
<dbReference type="Proteomes" id="UP000835052">
    <property type="component" value="Unassembled WGS sequence"/>
</dbReference>
<feature type="chain" id="PRO_5035860986" evidence="1">
    <location>
        <begin position="19"/>
        <end position="110"/>
    </location>
</feature>
<proteinExistence type="predicted"/>
<keyword evidence="3" id="KW-1185">Reference proteome</keyword>